<feature type="short sequence motif" description="'KMSKS' region" evidence="9">
    <location>
        <begin position="590"/>
        <end position="594"/>
    </location>
</feature>
<reference evidence="15" key="2">
    <citation type="journal article" date="2021" name="PeerJ">
        <title>Extensive microbial diversity within the chicken gut microbiome revealed by metagenomics and culture.</title>
        <authorList>
            <person name="Gilroy R."/>
            <person name="Ravi A."/>
            <person name="Getino M."/>
            <person name="Pursley I."/>
            <person name="Horton D.L."/>
            <person name="Alikhan N.F."/>
            <person name="Baker D."/>
            <person name="Gharbi K."/>
            <person name="Hall N."/>
            <person name="Watson M."/>
            <person name="Adriaenssens E.M."/>
            <person name="Foster-Nyarko E."/>
            <person name="Jarju S."/>
            <person name="Secka A."/>
            <person name="Antonio M."/>
            <person name="Oren A."/>
            <person name="Chaudhuri R.R."/>
            <person name="La Ragione R."/>
            <person name="Hildebrand F."/>
            <person name="Pallen M.J."/>
        </authorList>
    </citation>
    <scope>NUCLEOTIDE SEQUENCE</scope>
    <source>
        <strain evidence="15">10192</strain>
    </source>
</reference>
<evidence type="ECO:0000256" key="6">
    <source>
        <dbReference type="ARBA" id="ARBA00022917"/>
    </source>
</evidence>
<comment type="caution">
    <text evidence="15">The sequence shown here is derived from an EMBL/GenBank/DDBJ whole genome shotgun (WGS) entry which is preliminary data.</text>
</comment>
<comment type="subcellular location">
    <subcellularLocation>
        <location evidence="9">Cytoplasm</location>
    </subcellularLocation>
</comment>
<evidence type="ECO:0000256" key="7">
    <source>
        <dbReference type="ARBA" id="ARBA00023146"/>
    </source>
</evidence>
<comment type="catalytic activity">
    <reaction evidence="8 9">
        <text>tRNA(Leu) + L-leucine + ATP = L-leucyl-tRNA(Leu) + AMP + diphosphate</text>
        <dbReference type="Rhea" id="RHEA:11688"/>
        <dbReference type="Rhea" id="RHEA-COMP:9613"/>
        <dbReference type="Rhea" id="RHEA-COMP:9622"/>
        <dbReference type="ChEBI" id="CHEBI:30616"/>
        <dbReference type="ChEBI" id="CHEBI:33019"/>
        <dbReference type="ChEBI" id="CHEBI:57427"/>
        <dbReference type="ChEBI" id="CHEBI:78442"/>
        <dbReference type="ChEBI" id="CHEBI:78494"/>
        <dbReference type="ChEBI" id="CHEBI:456215"/>
        <dbReference type="EC" id="6.1.1.4"/>
    </reaction>
</comment>
<dbReference type="PRINTS" id="PR00985">
    <property type="entry name" value="TRNASYNTHLEU"/>
</dbReference>
<dbReference type="PANTHER" id="PTHR43740">
    <property type="entry name" value="LEUCYL-TRNA SYNTHETASE"/>
    <property type="match status" value="1"/>
</dbReference>
<keyword evidence="7 9" id="KW-0030">Aminoacyl-tRNA synthetase</keyword>
<dbReference type="GO" id="GO:0006429">
    <property type="term" value="P:leucyl-tRNA aminoacylation"/>
    <property type="evidence" value="ECO:0007669"/>
    <property type="project" value="UniProtKB-UniRule"/>
</dbReference>
<feature type="short sequence motif" description="'HIGH' region" evidence="9">
    <location>
        <begin position="42"/>
        <end position="52"/>
    </location>
</feature>
<keyword evidence="3 9" id="KW-0436">Ligase</keyword>
<dbReference type="FunFam" id="3.40.50.620:FF:000100">
    <property type="entry name" value="probable leucine--tRNA ligase, mitochondrial"/>
    <property type="match status" value="1"/>
</dbReference>
<dbReference type="HAMAP" id="MF_00049_B">
    <property type="entry name" value="Leu_tRNA_synth_B"/>
    <property type="match status" value="1"/>
</dbReference>
<reference evidence="15" key="1">
    <citation type="submission" date="2020-10" db="EMBL/GenBank/DDBJ databases">
        <authorList>
            <person name="Gilroy R."/>
        </authorList>
    </citation>
    <scope>NUCLEOTIDE SEQUENCE</scope>
    <source>
        <strain evidence="15">10192</strain>
    </source>
</reference>
<evidence type="ECO:0000313" key="16">
    <source>
        <dbReference type="Proteomes" id="UP000823632"/>
    </source>
</evidence>
<dbReference type="Pfam" id="PF00133">
    <property type="entry name" value="tRNA-synt_1"/>
    <property type="match status" value="1"/>
</dbReference>
<evidence type="ECO:0000256" key="10">
    <source>
        <dbReference type="RuleBase" id="RU363035"/>
    </source>
</evidence>
<keyword evidence="5 9" id="KW-0067">ATP-binding</keyword>
<evidence type="ECO:0000256" key="3">
    <source>
        <dbReference type="ARBA" id="ARBA00022598"/>
    </source>
</evidence>
<evidence type="ECO:0000256" key="9">
    <source>
        <dbReference type="HAMAP-Rule" id="MF_00049"/>
    </source>
</evidence>
<evidence type="ECO:0000313" key="15">
    <source>
        <dbReference type="EMBL" id="MBO8430829.1"/>
    </source>
</evidence>
<dbReference type="InterPro" id="IPR009008">
    <property type="entry name" value="Val/Leu/Ile-tRNA-synth_edit"/>
</dbReference>
<evidence type="ECO:0000256" key="2">
    <source>
        <dbReference type="ARBA" id="ARBA00022490"/>
    </source>
</evidence>
<dbReference type="GO" id="GO:0002161">
    <property type="term" value="F:aminoacyl-tRNA deacylase activity"/>
    <property type="evidence" value="ECO:0007669"/>
    <property type="project" value="InterPro"/>
</dbReference>
<dbReference type="PANTHER" id="PTHR43740:SF2">
    <property type="entry name" value="LEUCINE--TRNA LIGASE, MITOCHONDRIAL"/>
    <property type="match status" value="1"/>
</dbReference>
<dbReference type="Pfam" id="PF08264">
    <property type="entry name" value="Anticodon_1"/>
    <property type="match status" value="1"/>
</dbReference>
<evidence type="ECO:0000256" key="8">
    <source>
        <dbReference type="ARBA" id="ARBA00047469"/>
    </source>
</evidence>
<feature type="domain" description="Methionyl/Valyl/Leucyl/Isoleucyl-tRNA synthetase anticodon-binding" evidence="12">
    <location>
        <begin position="677"/>
        <end position="794"/>
    </location>
</feature>
<evidence type="ECO:0000259" key="12">
    <source>
        <dbReference type="Pfam" id="PF08264"/>
    </source>
</evidence>
<dbReference type="CDD" id="cd07958">
    <property type="entry name" value="Anticodon_Ia_Leu_BEm"/>
    <property type="match status" value="1"/>
</dbReference>
<evidence type="ECO:0000256" key="4">
    <source>
        <dbReference type="ARBA" id="ARBA00022741"/>
    </source>
</evidence>
<dbReference type="Gene3D" id="3.10.20.590">
    <property type="match status" value="1"/>
</dbReference>
<dbReference type="InterPro" id="IPR002300">
    <property type="entry name" value="aa-tRNA-synth_Ia"/>
</dbReference>
<dbReference type="InterPro" id="IPR013155">
    <property type="entry name" value="M/V/L/I-tRNA-synth_anticd-bd"/>
</dbReference>
<proteinExistence type="inferred from homology"/>
<dbReference type="EC" id="6.1.1.4" evidence="9"/>
<dbReference type="Proteomes" id="UP000823632">
    <property type="component" value="Unassembled WGS sequence"/>
</dbReference>
<dbReference type="CDD" id="cd00812">
    <property type="entry name" value="LeuRS_core"/>
    <property type="match status" value="1"/>
</dbReference>
<dbReference type="NCBIfam" id="TIGR00396">
    <property type="entry name" value="leuS_bact"/>
    <property type="match status" value="1"/>
</dbReference>
<accession>A0A9D9DT56</accession>
<feature type="domain" description="Aminoacyl-tRNA synthetase class Ia" evidence="11">
    <location>
        <begin position="429"/>
        <end position="630"/>
    </location>
</feature>
<gene>
    <name evidence="9" type="primary">leuS</name>
    <name evidence="15" type="ORF">IAC76_05530</name>
</gene>
<dbReference type="InterPro" id="IPR025709">
    <property type="entry name" value="Leu_tRNA-synth_edit"/>
</dbReference>
<dbReference type="InterPro" id="IPR015413">
    <property type="entry name" value="Methionyl/Leucyl_tRNA_Synth"/>
</dbReference>
<dbReference type="GO" id="GO:0005829">
    <property type="term" value="C:cytosol"/>
    <property type="evidence" value="ECO:0007669"/>
    <property type="project" value="TreeGrafter"/>
</dbReference>
<dbReference type="SUPFAM" id="SSF50677">
    <property type="entry name" value="ValRS/IleRS/LeuRS editing domain"/>
    <property type="match status" value="1"/>
</dbReference>
<dbReference type="GO" id="GO:0005524">
    <property type="term" value="F:ATP binding"/>
    <property type="evidence" value="ECO:0007669"/>
    <property type="project" value="UniProtKB-UniRule"/>
</dbReference>
<evidence type="ECO:0000259" key="14">
    <source>
        <dbReference type="Pfam" id="PF13603"/>
    </source>
</evidence>
<sequence length="839" mass="95463">MKQNYFPQEIEKKWQKIWEESGAFKTPDKSDKPKYYALSMFPYPSGKLHMGHVRNYTITDVIARFKKAQGYNVLHPMGWDSFGLPAENAAMKHGADPEKWTHENIAYMTKQLKMLGLSYDWDREVTTCKPDYYKWTQWLFLQLYKKGLVYKKEAAVNWCNNCATVLANEQVIDGKCWRCDSEVEKKYLSQWFIKITDYAEVLLDDLDKLTGWGDNVKTMQANWIGKSQGAIFRFPVVDTPNGEKLEVPVYTTRPDTVHGITYLVVAPEYKDIEKLTTPENKEAVEAYRANARKMTEIERLSTERVKTGVPLGTHCKNPFTGEIFPLWTADYALVEYGTGAVMAVPTHDTRDFDFAKKYNLPMKVVITPHPSSGHPLPQGARDLTEAYTEPGVLVNSGEFNGMKNEEAKKAITEKAVREGFGEFKTQYRLRDWLISRQRYWGAPIPVVYCEKCGIQPVPEEQLPVLLPKDVDFSVVGKSPILTSKTFLETTCPCCGGKARRETDTMDTFICSSWYYLRYADAKNDKLPFAKDKVNHWLPVDQYVGGIEHAILHLLYSRFFTKALRDLGLLDFDEPFKNLLTQGMVLKDGSKMSKSKGNTVDPDEIFENYGADTARLFILSDSPPARDFDWSDAGVEGCYKFLNRVWRLIASNAEDISLDDAASFTHSASLKKENDDLVRNVHIAIKGITNDISNDFQFNTVISKYRELTNAIYEWRGKKSELDNEDKKVMSFAIVTLMKLMSPVAVHLTEEAWHDLGGKGSIHDETWCKWDENLAKASSITLVVQVNGKLKDKIEADEACSEDELKALALNSPKVKELTEGKTIVKTIVVPKKLVNIVVK</sequence>
<comment type="similarity">
    <text evidence="1 9 10">Belongs to the class-I aminoacyl-tRNA synthetase family.</text>
</comment>
<protein>
    <recommendedName>
        <fullName evidence="9">Leucine--tRNA ligase</fullName>
        <ecNumber evidence="9">6.1.1.4</ecNumber>
    </recommendedName>
    <alternativeName>
        <fullName evidence="9">Leucyl-tRNA synthetase</fullName>
        <shortName evidence="9">LeuRS</shortName>
    </alternativeName>
</protein>
<dbReference type="Pfam" id="PF13603">
    <property type="entry name" value="tRNA-synt_1_2"/>
    <property type="match status" value="1"/>
</dbReference>
<feature type="domain" description="Methionyl/Leucyl tRNA synthetase" evidence="13">
    <location>
        <begin position="39"/>
        <end position="183"/>
    </location>
</feature>
<evidence type="ECO:0000259" key="13">
    <source>
        <dbReference type="Pfam" id="PF09334"/>
    </source>
</evidence>
<dbReference type="Pfam" id="PF09334">
    <property type="entry name" value="tRNA-synt_1g"/>
    <property type="match status" value="1"/>
</dbReference>
<evidence type="ECO:0000256" key="5">
    <source>
        <dbReference type="ARBA" id="ARBA00022840"/>
    </source>
</evidence>
<organism evidence="15 16">
    <name type="scientific">Candidatus Scatousia excrementipullorum</name>
    <dbReference type="NCBI Taxonomy" id="2840936"/>
    <lineage>
        <taxon>Bacteria</taxon>
        <taxon>Candidatus Scatousia</taxon>
    </lineage>
</organism>
<dbReference type="InterPro" id="IPR001412">
    <property type="entry name" value="aa-tRNA-synth_I_CS"/>
</dbReference>
<dbReference type="SUPFAM" id="SSF52374">
    <property type="entry name" value="Nucleotidylyl transferase"/>
    <property type="match status" value="1"/>
</dbReference>
<feature type="domain" description="Leucyl-tRNA synthetase editing" evidence="14">
    <location>
        <begin position="222"/>
        <end position="415"/>
    </location>
</feature>
<dbReference type="FunFam" id="1.10.730.10:FF:000002">
    <property type="entry name" value="Leucine--tRNA ligase"/>
    <property type="match status" value="1"/>
</dbReference>
<dbReference type="EMBL" id="JADIND010000114">
    <property type="protein sequence ID" value="MBO8430829.1"/>
    <property type="molecule type" value="Genomic_DNA"/>
</dbReference>
<dbReference type="Gene3D" id="3.40.50.620">
    <property type="entry name" value="HUPs"/>
    <property type="match status" value="2"/>
</dbReference>
<keyword evidence="6 9" id="KW-0648">Protein biosynthesis</keyword>
<keyword evidence="2 9" id="KW-0963">Cytoplasm</keyword>
<evidence type="ECO:0000259" key="11">
    <source>
        <dbReference type="Pfam" id="PF00133"/>
    </source>
</evidence>
<dbReference type="SUPFAM" id="SSF47323">
    <property type="entry name" value="Anticodon-binding domain of a subclass of class I aminoacyl-tRNA synthetases"/>
    <property type="match status" value="1"/>
</dbReference>
<name>A0A9D9DT56_9BACT</name>
<feature type="binding site" evidence="9">
    <location>
        <position position="593"/>
    </location>
    <ligand>
        <name>ATP</name>
        <dbReference type="ChEBI" id="CHEBI:30616"/>
    </ligand>
</feature>
<evidence type="ECO:0000256" key="1">
    <source>
        <dbReference type="ARBA" id="ARBA00005594"/>
    </source>
</evidence>
<keyword evidence="4 9" id="KW-0547">Nucleotide-binding</keyword>
<dbReference type="GO" id="GO:0004823">
    <property type="term" value="F:leucine-tRNA ligase activity"/>
    <property type="evidence" value="ECO:0007669"/>
    <property type="project" value="UniProtKB-UniRule"/>
</dbReference>
<dbReference type="Gene3D" id="1.10.730.10">
    <property type="entry name" value="Isoleucyl-tRNA Synthetase, Domain 1"/>
    <property type="match status" value="2"/>
</dbReference>
<dbReference type="FunFam" id="3.40.50.620:FF:000003">
    <property type="entry name" value="Leucine--tRNA ligase"/>
    <property type="match status" value="1"/>
</dbReference>
<dbReference type="PROSITE" id="PS00178">
    <property type="entry name" value="AA_TRNA_LIGASE_I"/>
    <property type="match status" value="1"/>
</dbReference>
<dbReference type="AlphaFoldDB" id="A0A9D9DT56"/>
<dbReference type="InterPro" id="IPR009080">
    <property type="entry name" value="tRNAsynth_Ia_anticodon-bd"/>
</dbReference>
<dbReference type="InterPro" id="IPR014729">
    <property type="entry name" value="Rossmann-like_a/b/a_fold"/>
</dbReference>
<dbReference type="InterPro" id="IPR002302">
    <property type="entry name" value="Leu-tRNA-ligase"/>
</dbReference>